<dbReference type="Pfam" id="PF02324">
    <property type="entry name" value="Glyco_hydro_70"/>
    <property type="match status" value="1"/>
</dbReference>
<dbReference type="EC" id="2.4.1.5" evidence="4"/>
<evidence type="ECO:0000256" key="3">
    <source>
        <dbReference type="ARBA" id="ARBA00009247"/>
    </source>
</evidence>
<dbReference type="GO" id="GO:0047849">
    <property type="term" value="F:dextransucrase activity"/>
    <property type="evidence" value="ECO:0007669"/>
    <property type="project" value="UniProtKB-EC"/>
</dbReference>
<evidence type="ECO:0000256" key="9">
    <source>
        <dbReference type="ARBA" id="ARBA00032238"/>
    </source>
</evidence>
<evidence type="ECO:0000256" key="1">
    <source>
        <dbReference type="ARBA" id="ARBA00001152"/>
    </source>
</evidence>
<dbReference type="Pfam" id="PF01473">
    <property type="entry name" value="Choline_bind_1"/>
    <property type="match status" value="1"/>
</dbReference>
<feature type="repeat" description="Cell wall-binding" evidence="10">
    <location>
        <begin position="255"/>
        <end position="274"/>
    </location>
</feature>
<accession>A0A5C4TH89</accession>
<dbReference type="InterPro" id="IPR003318">
    <property type="entry name" value="Glyco_hydro70cat"/>
</dbReference>
<dbReference type="EMBL" id="QFCR01000043">
    <property type="protein sequence ID" value="TNK89768.1"/>
    <property type="molecule type" value="Genomic_DNA"/>
</dbReference>
<evidence type="ECO:0000256" key="7">
    <source>
        <dbReference type="ARBA" id="ARBA00022737"/>
    </source>
</evidence>
<comment type="caution">
    <text evidence="12">The sequence shown here is derived from an EMBL/GenBank/DDBJ whole genome shotgun (WGS) entry which is preliminary data.</text>
</comment>
<dbReference type="Gene3D" id="2.30.30.420">
    <property type="entry name" value="glucansucrase"/>
    <property type="match status" value="1"/>
</dbReference>
<dbReference type="SUPFAM" id="SSF51445">
    <property type="entry name" value="(Trans)glycosidases"/>
    <property type="match status" value="2"/>
</dbReference>
<gene>
    <name evidence="12" type="ORF">DID87_06960</name>
</gene>
<name>A0A5C4TH89_FRUSA</name>
<comment type="similarity">
    <text evidence="3">Belongs to the glycosyl hydrolase 70 family.</text>
</comment>
<feature type="repeat" description="Cell wall-binding" evidence="10">
    <location>
        <begin position="213"/>
        <end position="232"/>
    </location>
</feature>
<dbReference type="GO" id="GO:0046527">
    <property type="term" value="F:glucosyltransferase activity"/>
    <property type="evidence" value="ECO:0007669"/>
    <property type="project" value="InterPro"/>
</dbReference>
<evidence type="ECO:0000256" key="4">
    <source>
        <dbReference type="ARBA" id="ARBA00012592"/>
    </source>
</evidence>
<dbReference type="SUPFAM" id="SSF69360">
    <property type="entry name" value="Cell wall binding repeat"/>
    <property type="match status" value="2"/>
</dbReference>
<evidence type="ECO:0000313" key="12">
    <source>
        <dbReference type="EMBL" id="TNK89768.1"/>
    </source>
</evidence>
<feature type="domain" description="Glycoside hydrolase family 70 catalytic" evidence="11">
    <location>
        <begin position="458"/>
        <end position="1223"/>
    </location>
</feature>
<dbReference type="Proteomes" id="UP000313312">
    <property type="component" value="Unassembled WGS sequence"/>
</dbReference>
<dbReference type="InterPro" id="IPR018337">
    <property type="entry name" value="Cell_wall/Cho-bd_repeat"/>
</dbReference>
<dbReference type="Gene3D" id="3.20.20.470">
    <property type="entry name" value="Glucansucrase"/>
    <property type="match status" value="1"/>
</dbReference>
<evidence type="ECO:0000256" key="6">
    <source>
        <dbReference type="ARBA" id="ARBA00022679"/>
    </source>
</evidence>
<proteinExistence type="inferred from homology"/>
<sequence length="1243" mass="140943">DNNYVQSQWGSWYLFGNDGRVQSGVQRWSGTYYYFDPTTYLRVDDDYVTSQWGLKYMFGKDGRIVSDLYKWDKKNQWYYFDPVTYLAVTNNYIKANDGNWYLFTADGTAASKVAPWSGTYYYFDPVTHLRVDNDYVQSQWGDWYMFGNDGRIVTGPVTWYGSNYYFDPTTYLKVTNRWINDKYYGSDGRQAVSQSEKINNKFYYFDENGSIIRNQFKKINGGTYYFGDDGRQAVSQSEKINNKFYYFDENGSIIRNQFKKINGGTYYFGDDGRQAVSQSEKINNKFYYFDENGSIIRNQFKKINGGTYYFGDDGRQAVSQSEKINNKFYYFDENGSIIRNQFKKINGGTYYFGDDGAALIGLHVIDGKNYHFTSDGQLLGKIYGKIENGKLNIYDATSNKLLKTLDSGDWENLADSFDSSSINNIDGYLSYGGWYRPYGTSQDGKTWHKTTASDWRPLLMYVYPSKDVEAKYIKYFVSNGYTSNDYGLTKDNVANLSQDTDSATLNKYARNLRFVIEKSIAINKSTSPLANDINKFMTTIPELSAKSELPSYSQNDQLVFVNNNSSNQAKGNTSYADNNYRLMDRTLNNQTNNDSSDHSPEMLLGNDIDNSNPVVQAENLNWEYFLLNYGKLMQYNANGNFDGFRVDAADHIDVDVLDQLGQLMNDMYHTKGNQVNANSHLVYNEGYNYGDVRMLNGKNNPALYLDSGYWYQLESSLGRNADSRDSISNLMTNSIVNRANDVTENTAMPNWSFVTNHDQRNNLINRIVYDKNITAQKAWDMFYADQAKTDKQYAQHNMPAQYALLLSNKDTVPQVYYGDLYNETDQYMKTKSMYYDAITTLMKARRTFVNGGQTMTKLNNNLIASVRYGKGVSDVSDKGTDSLSRTTGMAVIVGNNPTMSEQVVQINMGVAHANEQYRSLINSTDNGLTYDGMGSTFLTTDSKGILRVTVKGYSNPYVNGYLSVWVPVISGTQNAQTNAQEVNNVSGKTFASNAALDAHMIYQEFSLAQPEPTTINNHAYNVIKENASLFNQLGITDFWMAPAYMPVNSSKYQDGYATNDRYNLGTTDNPTKYGSGEELANAIAALHQEGLKVQEDLVMNQMFGFPSQEAVTVTRADEYGKQFYVDGKTFANQIYFGYTRNGSQNQQQNYGGKYLGELKQEYPDLFTTKAASSGVAPDPNTRINEWSAKYENGTSLQNIGVGLAIKMPNGYYAYLNDGSNKTFNTTLPDAIASADYYANKADL</sequence>
<dbReference type="PROSITE" id="PS51170">
    <property type="entry name" value="CW"/>
    <property type="match status" value="4"/>
</dbReference>
<feature type="non-terminal residue" evidence="12">
    <location>
        <position position="1"/>
    </location>
</feature>
<comment type="function">
    <text evidence="2">Production of extracellular glucans, that are thought to play a key role in the development of the dental plaque because of their ability to adhere to smooth surfaces and mediate the aggregation of bacterial cells and food debris.</text>
</comment>
<evidence type="ECO:0000256" key="2">
    <source>
        <dbReference type="ARBA" id="ARBA00003243"/>
    </source>
</evidence>
<dbReference type="AlphaFoldDB" id="A0A5C4TH89"/>
<dbReference type="RefSeq" id="WP_139571248.1">
    <property type="nucleotide sequence ID" value="NZ_QFCR01000043.1"/>
</dbReference>
<dbReference type="Gene3D" id="2.10.270.10">
    <property type="entry name" value="Cholin Binding"/>
    <property type="match status" value="5"/>
</dbReference>
<evidence type="ECO:0000256" key="10">
    <source>
        <dbReference type="PROSITE-ProRule" id="PRU00591"/>
    </source>
</evidence>
<feature type="repeat" description="Cell wall-binding" evidence="10">
    <location>
        <begin position="297"/>
        <end position="316"/>
    </location>
</feature>
<evidence type="ECO:0000313" key="13">
    <source>
        <dbReference type="Proteomes" id="UP000313312"/>
    </source>
</evidence>
<feature type="repeat" description="Cell wall-binding" evidence="10">
    <location>
        <begin position="339"/>
        <end position="358"/>
    </location>
</feature>
<dbReference type="Pfam" id="PF19127">
    <property type="entry name" value="Choline_bind_3"/>
    <property type="match status" value="3"/>
</dbReference>
<reference evidence="12 13" key="1">
    <citation type="submission" date="2018-05" db="EMBL/GenBank/DDBJ databases">
        <title>Lactobacillus sanfranciscensis Ah4 draft denome sequence.</title>
        <authorList>
            <person name="Zhang G."/>
        </authorList>
    </citation>
    <scope>NUCLEOTIDE SEQUENCE [LARGE SCALE GENOMIC DNA]</scope>
    <source>
        <strain evidence="12 13">Ah4</strain>
    </source>
</reference>
<comment type="catalytic activity">
    <reaction evidence="1">
        <text>[(1-&gt;6)-alpha-D-glucosyl](n) + sucrose = [(1-&gt;6)-alpha-D-glucosyl](n+1) + D-fructose</text>
        <dbReference type="Rhea" id="RHEA:18825"/>
        <dbReference type="Rhea" id="RHEA-COMP:11144"/>
        <dbReference type="Rhea" id="RHEA-COMP:11145"/>
        <dbReference type="ChEBI" id="CHEBI:17992"/>
        <dbReference type="ChEBI" id="CHEBI:18269"/>
        <dbReference type="ChEBI" id="CHEBI:37721"/>
        <dbReference type="EC" id="2.4.1.5"/>
    </reaction>
</comment>
<keyword evidence="7" id="KW-0677">Repeat</keyword>
<dbReference type="GO" id="GO:0009250">
    <property type="term" value="P:glucan biosynthetic process"/>
    <property type="evidence" value="ECO:0007669"/>
    <property type="project" value="InterPro"/>
</dbReference>
<dbReference type="InterPro" id="IPR017853">
    <property type="entry name" value="GH"/>
</dbReference>
<evidence type="ECO:0000256" key="5">
    <source>
        <dbReference type="ARBA" id="ARBA00022676"/>
    </source>
</evidence>
<keyword evidence="6" id="KW-0808">Transferase</keyword>
<evidence type="ECO:0000259" key="11">
    <source>
        <dbReference type="Pfam" id="PF02324"/>
    </source>
</evidence>
<keyword evidence="5" id="KW-0328">Glycosyltransferase</keyword>
<organism evidence="12 13">
    <name type="scientific">Fructilactobacillus sanfranciscensis</name>
    <name type="common">Lactobacillus sanfranciscensis</name>
    <dbReference type="NCBI Taxonomy" id="1625"/>
    <lineage>
        <taxon>Bacteria</taxon>
        <taxon>Bacillati</taxon>
        <taxon>Bacillota</taxon>
        <taxon>Bacilli</taxon>
        <taxon>Lactobacillales</taxon>
        <taxon>Lactobacillaceae</taxon>
        <taxon>Fructilactobacillus</taxon>
    </lineage>
</organism>
<evidence type="ECO:0000256" key="8">
    <source>
        <dbReference type="ARBA" id="ARBA00029911"/>
    </source>
</evidence>
<protein>
    <recommendedName>
        <fullName evidence="4">dextransucrase</fullName>
        <ecNumber evidence="4">2.4.1.5</ecNumber>
    </recommendedName>
    <alternativeName>
        <fullName evidence="8">Dextransucrase</fullName>
    </alternativeName>
    <alternativeName>
        <fullName evidence="9">Sucrose 6-glucosyltransferase</fullName>
    </alternativeName>
</protein>